<feature type="site" description="Important for catalytic activity" evidence="7">
    <location>
        <position position="205"/>
    </location>
</feature>
<keyword evidence="7" id="KW-0997">Cell inner membrane</keyword>
<dbReference type="PANTHER" id="PTHR30518">
    <property type="entry name" value="ENDOLYTIC MUREIN TRANSGLYCOSYLASE"/>
    <property type="match status" value="1"/>
</dbReference>
<comment type="catalytic activity">
    <reaction evidence="7">
        <text>a peptidoglycan chain = a peptidoglycan chain with N-acetyl-1,6-anhydromuramyl-[peptide] at the reducing end + a peptidoglycan chain with N-acetylglucosamine at the non-reducing end.</text>
        <dbReference type="EC" id="4.2.2.29"/>
    </reaction>
</comment>
<name>A0AA35XX61_9PROT</name>
<sequence>MRRLAYGLILCALGALIGLGVAGWYGWSIYNRPGTLAQSADMDVPRGDTGRVFSALVAKDLLPPDQVTEMVFRASVWVTRRAGALHAAELNFPAHASIRDILNVLRHAPPVQHHLTIPEGWTGVRITELLANTAILAGGVPMFPEGSVFPDTVSFVRDTTRAAIVARLQKRMTRVLADVWEHRDPALALSDPRALLILASIVERETGTPAERAQIAQVFLNRLRLGMKLQSDPTVVYDLSDGRGDLGRSLQHADLAESGPFNTYRIAGLPPAPICSPGRASLEAVAHPSGDQSLLYFVATGSGGHHFAASLEDHNRNVSDYRKARKAAPVKIMTTPADPRRR</sequence>
<keyword evidence="2 7" id="KW-0812">Transmembrane</keyword>
<dbReference type="GO" id="GO:0008932">
    <property type="term" value="F:lytic endotransglycosylase activity"/>
    <property type="evidence" value="ECO:0007669"/>
    <property type="project" value="UniProtKB-UniRule"/>
</dbReference>
<dbReference type="GO" id="GO:0005886">
    <property type="term" value="C:plasma membrane"/>
    <property type="evidence" value="ECO:0007669"/>
    <property type="project" value="UniProtKB-UniRule"/>
</dbReference>
<keyword evidence="1 7" id="KW-1003">Cell membrane</keyword>
<dbReference type="PANTHER" id="PTHR30518:SF2">
    <property type="entry name" value="ENDOLYTIC MUREIN TRANSGLYCOSYLASE"/>
    <property type="match status" value="1"/>
</dbReference>
<dbReference type="GO" id="GO:0009252">
    <property type="term" value="P:peptidoglycan biosynthetic process"/>
    <property type="evidence" value="ECO:0007669"/>
    <property type="project" value="UniProtKB-UniRule"/>
</dbReference>
<evidence type="ECO:0000256" key="1">
    <source>
        <dbReference type="ARBA" id="ARBA00022475"/>
    </source>
</evidence>
<keyword evidence="6 7" id="KW-0961">Cell wall biogenesis/degradation</keyword>
<dbReference type="Proteomes" id="UP001176960">
    <property type="component" value="Unassembled WGS sequence"/>
</dbReference>
<comment type="caution">
    <text evidence="8">The sequence shown here is derived from an EMBL/GenBank/DDBJ whole genome shotgun (WGS) entry which is preliminary data.</text>
</comment>
<dbReference type="InterPro" id="IPR003770">
    <property type="entry name" value="MLTG-like"/>
</dbReference>
<evidence type="ECO:0000256" key="6">
    <source>
        <dbReference type="ARBA" id="ARBA00023316"/>
    </source>
</evidence>
<evidence type="ECO:0000256" key="4">
    <source>
        <dbReference type="ARBA" id="ARBA00023136"/>
    </source>
</evidence>
<comment type="similarity">
    <text evidence="7">Belongs to the transglycosylase MltG family.</text>
</comment>
<keyword evidence="4 7" id="KW-0472">Membrane</keyword>
<dbReference type="CDD" id="cd08010">
    <property type="entry name" value="MltG_like"/>
    <property type="match status" value="1"/>
</dbReference>
<comment type="function">
    <text evidence="7">Functions as a peptidoglycan terminase that cleaves nascent peptidoglycan strands endolytically to terminate their elongation.</text>
</comment>
<dbReference type="HAMAP" id="MF_02065">
    <property type="entry name" value="MltG"/>
    <property type="match status" value="1"/>
</dbReference>
<dbReference type="NCBIfam" id="TIGR00247">
    <property type="entry name" value="endolytic transglycosylase MltG"/>
    <property type="match status" value="1"/>
</dbReference>
<evidence type="ECO:0000256" key="5">
    <source>
        <dbReference type="ARBA" id="ARBA00023239"/>
    </source>
</evidence>
<keyword evidence="9" id="KW-1185">Reference proteome</keyword>
<protein>
    <recommendedName>
        <fullName evidence="7">Endolytic murein transglycosylase</fullName>
        <ecNumber evidence="7">4.2.2.29</ecNumber>
    </recommendedName>
    <alternativeName>
        <fullName evidence="7">Peptidoglycan lytic transglycosylase</fullName>
    </alternativeName>
    <alternativeName>
        <fullName evidence="7">Peptidoglycan polymerization terminase</fullName>
    </alternativeName>
</protein>
<evidence type="ECO:0000313" key="9">
    <source>
        <dbReference type="Proteomes" id="UP001176960"/>
    </source>
</evidence>
<keyword evidence="3 7" id="KW-1133">Transmembrane helix</keyword>
<reference evidence="8" key="1">
    <citation type="submission" date="2023-03" db="EMBL/GenBank/DDBJ databases">
        <authorList>
            <person name="Cleenwerck I."/>
        </authorList>
    </citation>
    <scope>NUCLEOTIDE SEQUENCE</scope>
    <source>
        <strain evidence="8">LMG 32879</strain>
    </source>
</reference>
<proteinExistence type="inferred from homology"/>
<keyword evidence="5 7" id="KW-0456">Lyase</keyword>
<evidence type="ECO:0000256" key="7">
    <source>
        <dbReference type="HAMAP-Rule" id="MF_02065"/>
    </source>
</evidence>
<evidence type="ECO:0000256" key="2">
    <source>
        <dbReference type="ARBA" id="ARBA00022692"/>
    </source>
</evidence>
<organism evidence="8 9">
    <name type="scientific">Brytella acorum</name>
    <dbReference type="NCBI Taxonomy" id="2959299"/>
    <lineage>
        <taxon>Bacteria</taxon>
        <taxon>Pseudomonadati</taxon>
        <taxon>Pseudomonadota</taxon>
        <taxon>Alphaproteobacteria</taxon>
        <taxon>Acetobacterales</taxon>
        <taxon>Acetobacteraceae</taxon>
        <taxon>Brytella</taxon>
    </lineage>
</organism>
<gene>
    <name evidence="7 8" type="primary">mltG</name>
    <name evidence="8" type="ORF">LMG32879_000786</name>
</gene>
<evidence type="ECO:0000313" key="8">
    <source>
        <dbReference type="EMBL" id="CAI9119960.1"/>
    </source>
</evidence>
<dbReference type="Pfam" id="PF02618">
    <property type="entry name" value="YceG"/>
    <property type="match status" value="1"/>
</dbReference>
<dbReference type="EMBL" id="CATKSH010000003">
    <property type="protein sequence ID" value="CAI9119960.1"/>
    <property type="molecule type" value="Genomic_DNA"/>
</dbReference>
<accession>A0AA35XX61</accession>
<dbReference type="Gene3D" id="3.30.160.60">
    <property type="entry name" value="Classic Zinc Finger"/>
    <property type="match status" value="1"/>
</dbReference>
<dbReference type="EC" id="4.2.2.29" evidence="7"/>
<dbReference type="GO" id="GO:0071555">
    <property type="term" value="P:cell wall organization"/>
    <property type="evidence" value="ECO:0007669"/>
    <property type="project" value="UniProtKB-KW"/>
</dbReference>
<evidence type="ECO:0000256" key="3">
    <source>
        <dbReference type="ARBA" id="ARBA00022989"/>
    </source>
</evidence>
<dbReference type="AlphaFoldDB" id="A0AA35XX61"/>
<dbReference type="RefSeq" id="WP_289840804.1">
    <property type="nucleotide sequence ID" value="NZ_CATKSH010000003.1"/>
</dbReference>